<dbReference type="PRINTS" id="PR00205">
    <property type="entry name" value="CADHERIN"/>
</dbReference>
<dbReference type="PROSITE" id="PS00232">
    <property type="entry name" value="CADHERIN_1"/>
    <property type="match status" value="1"/>
</dbReference>
<dbReference type="PANTHER" id="PTHR24028:SF118">
    <property type="entry name" value="PROTOCADHERIN BETA-1"/>
    <property type="match status" value="1"/>
</dbReference>
<evidence type="ECO:0000256" key="4">
    <source>
        <dbReference type="ARBA" id="ARBA00022837"/>
    </source>
</evidence>
<dbReference type="InterPro" id="IPR015919">
    <property type="entry name" value="Cadherin-like_sf"/>
</dbReference>
<evidence type="ECO:0000256" key="2">
    <source>
        <dbReference type="ARBA" id="ARBA00022692"/>
    </source>
</evidence>
<accession>A0A8K1D6J9</accession>
<sequence>MHFGVIAVDSGSPPRSGTSEISIIILDVNDNAPIFTQERYIGKMLENMPEGSVVLTVLATDQDAGVNGDISYQLSQAMGQSDSTFVIDPIT</sequence>
<evidence type="ECO:0000256" key="3">
    <source>
        <dbReference type="ARBA" id="ARBA00022737"/>
    </source>
</evidence>
<evidence type="ECO:0000256" key="7">
    <source>
        <dbReference type="ARBA" id="ARBA00023180"/>
    </source>
</evidence>
<dbReference type="PANTHER" id="PTHR24028">
    <property type="entry name" value="CADHERIN-87A"/>
    <property type="match status" value="1"/>
</dbReference>
<dbReference type="GO" id="GO:0007156">
    <property type="term" value="P:homophilic cell adhesion via plasma membrane adhesion molecules"/>
    <property type="evidence" value="ECO:0007669"/>
    <property type="project" value="InterPro"/>
</dbReference>
<evidence type="ECO:0000256" key="1">
    <source>
        <dbReference type="ARBA" id="ARBA00004167"/>
    </source>
</evidence>
<evidence type="ECO:0000256" key="5">
    <source>
        <dbReference type="ARBA" id="ARBA00022989"/>
    </source>
</evidence>
<dbReference type="AlphaFoldDB" id="A0A8K1D6J9"/>
<keyword evidence="11" id="KW-1185">Reference proteome</keyword>
<gene>
    <name evidence="10" type="ORF">HGM15179_022336</name>
</gene>
<reference evidence="10" key="1">
    <citation type="submission" date="2019-04" db="EMBL/GenBank/DDBJ databases">
        <title>Genome assembly of Zosterops borbonicus 15179.</title>
        <authorList>
            <person name="Leroy T."/>
            <person name="Anselmetti Y."/>
            <person name="Tilak M.-K."/>
            <person name="Nabholz B."/>
        </authorList>
    </citation>
    <scope>NUCLEOTIDE SEQUENCE</scope>
    <source>
        <strain evidence="10">HGM_15179</strain>
        <tissue evidence="10">Muscle</tissue>
    </source>
</reference>
<feature type="non-terminal residue" evidence="10">
    <location>
        <position position="91"/>
    </location>
</feature>
<keyword evidence="6" id="KW-0472">Membrane</keyword>
<dbReference type="SUPFAM" id="SSF49313">
    <property type="entry name" value="Cadherin-like"/>
    <property type="match status" value="1"/>
</dbReference>
<keyword evidence="2" id="KW-0812">Transmembrane</keyword>
<keyword evidence="5" id="KW-1133">Transmembrane helix</keyword>
<dbReference type="InterPro" id="IPR002126">
    <property type="entry name" value="Cadherin-like_dom"/>
</dbReference>
<dbReference type="Gene3D" id="2.60.40.60">
    <property type="entry name" value="Cadherins"/>
    <property type="match status" value="2"/>
</dbReference>
<evidence type="ECO:0000313" key="11">
    <source>
        <dbReference type="Proteomes" id="UP000796761"/>
    </source>
</evidence>
<dbReference type="Proteomes" id="UP000796761">
    <property type="component" value="Unassembled WGS sequence"/>
</dbReference>
<evidence type="ECO:0000259" key="9">
    <source>
        <dbReference type="PROSITE" id="PS50268"/>
    </source>
</evidence>
<name>A0A8K1D6J9_9PASS</name>
<feature type="domain" description="Cadherin" evidence="9">
    <location>
        <begin position="36"/>
        <end position="91"/>
    </location>
</feature>
<protein>
    <recommendedName>
        <fullName evidence="9">Cadherin domain-containing protein</fullName>
    </recommendedName>
</protein>
<dbReference type="InterPro" id="IPR050174">
    <property type="entry name" value="Protocadherin/Cadherin-CA"/>
</dbReference>
<evidence type="ECO:0000256" key="8">
    <source>
        <dbReference type="PROSITE-ProRule" id="PRU00043"/>
    </source>
</evidence>
<dbReference type="GO" id="GO:0005886">
    <property type="term" value="C:plasma membrane"/>
    <property type="evidence" value="ECO:0007669"/>
    <property type="project" value="InterPro"/>
</dbReference>
<keyword evidence="7" id="KW-0325">Glycoprotein</keyword>
<proteinExistence type="predicted"/>
<keyword evidence="4 8" id="KW-0106">Calcium</keyword>
<evidence type="ECO:0000313" key="10">
    <source>
        <dbReference type="EMBL" id="TRZ04771.1"/>
    </source>
</evidence>
<comment type="subcellular location">
    <subcellularLocation>
        <location evidence="1">Membrane</location>
        <topology evidence="1">Single-pass membrane protein</topology>
    </subcellularLocation>
</comment>
<organism evidence="10 11">
    <name type="scientific">Zosterops borbonicus</name>
    <dbReference type="NCBI Taxonomy" id="364589"/>
    <lineage>
        <taxon>Eukaryota</taxon>
        <taxon>Metazoa</taxon>
        <taxon>Chordata</taxon>
        <taxon>Craniata</taxon>
        <taxon>Vertebrata</taxon>
        <taxon>Euteleostomi</taxon>
        <taxon>Archelosauria</taxon>
        <taxon>Archosauria</taxon>
        <taxon>Dinosauria</taxon>
        <taxon>Saurischia</taxon>
        <taxon>Theropoda</taxon>
        <taxon>Coelurosauria</taxon>
        <taxon>Aves</taxon>
        <taxon>Neognathae</taxon>
        <taxon>Neoaves</taxon>
        <taxon>Telluraves</taxon>
        <taxon>Australaves</taxon>
        <taxon>Passeriformes</taxon>
        <taxon>Sylvioidea</taxon>
        <taxon>Zosteropidae</taxon>
        <taxon>Zosterops</taxon>
    </lineage>
</organism>
<feature type="domain" description="Cadherin" evidence="9">
    <location>
        <begin position="5"/>
        <end position="35"/>
    </location>
</feature>
<dbReference type="GO" id="GO:0005509">
    <property type="term" value="F:calcium ion binding"/>
    <property type="evidence" value="ECO:0007669"/>
    <property type="project" value="UniProtKB-UniRule"/>
</dbReference>
<dbReference type="OrthoDB" id="6252479at2759"/>
<dbReference type="EMBL" id="SWJQ01011899">
    <property type="protein sequence ID" value="TRZ04771.1"/>
    <property type="molecule type" value="Genomic_DNA"/>
</dbReference>
<keyword evidence="3" id="KW-0677">Repeat</keyword>
<dbReference type="PROSITE" id="PS50268">
    <property type="entry name" value="CADHERIN_2"/>
    <property type="match status" value="2"/>
</dbReference>
<evidence type="ECO:0000256" key="6">
    <source>
        <dbReference type="ARBA" id="ARBA00023136"/>
    </source>
</evidence>
<dbReference type="InterPro" id="IPR020894">
    <property type="entry name" value="Cadherin_CS"/>
</dbReference>
<comment type="caution">
    <text evidence="10">The sequence shown here is derived from an EMBL/GenBank/DDBJ whole genome shotgun (WGS) entry which is preliminary data.</text>
</comment>
<dbReference type="CDD" id="cd11304">
    <property type="entry name" value="Cadherin_repeat"/>
    <property type="match status" value="2"/>
</dbReference>